<accession>A0A6I2M4C5</accession>
<keyword evidence="6" id="KW-1185">Reference proteome</keyword>
<protein>
    <recommendedName>
        <fullName evidence="4">Hydrogenase maturation factor HypA</fullName>
    </recommendedName>
</protein>
<evidence type="ECO:0000256" key="4">
    <source>
        <dbReference type="HAMAP-Rule" id="MF_00213"/>
    </source>
</evidence>
<dbReference type="Gene3D" id="3.30.2320.80">
    <property type="match status" value="1"/>
</dbReference>
<dbReference type="Pfam" id="PF01155">
    <property type="entry name" value="HypA"/>
    <property type="match status" value="1"/>
</dbReference>
<sequence length="122" mass="13827">MHEMSLMSEILKIVSQDAVLHGFCNVTQIEVIVGDLSNVLPDALELAFFHLRKDPVSFPINEKTELHIIREPALSKCQTCHLEFEPDYQLARCPRCGIPDCLLISGETFRVDAYEGSEEHEN</sequence>
<evidence type="ECO:0000256" key="3">
    <source>
        <dbReference type="ARBA" id="ARBA00022833"/>
    </source>
</evidence>
<evidence type="ECO:0000256" key="2">
    <source>
        <dbReference type="ARBA" id="ARBA00022723"/>
    </source>
</evidence>
<feature type="binding site" evidence="4">
    <location>
        <position position="77"/>
    </location>
    <ligand>
        <name>Zn(2+)</name>
        <dbReference type="ChEBI" id="CHEBI:29105"/>
    </ligand>
</feature>
<dbReference type="EMBL" id="WKKF01000001">
    <property type="protein sequence ID" value="MRX52948.1"/>
    <property type="molecule type" value="Genomic_DNA"/>
</dbReference>
<feature type="binding site" evidence="4">
    <location>
        <position position="2"/>
    </location>
    <ligand>
        <name>Ni(2+)</name>
        <dbReference type="ChEBI" id="CHEBI:49786"/>
    </ligand>
</feature>
<dbReference type="PANTHER" id="PTHR34535:SF3">
    <property type="entry name" value="HYDROGENASE MATURATION FACTOR HYPA"/>
    <property type="match status" value="1"/>
</dbReference>
<evidence type="ECO:0000313" key="6">
    <source>
        <dbReference type="Proteomes" id="UP000441585"/>
    </source>
</evidence>
<dbReference type="GO" id="GO:0008270">
    <property type="term" value="F:zinc ion binding"/>
    <property type="evidence" value="ECO:0007669"/>
    <property type="project" value="UniProtKB-UniRule"/>
</dbReference>
<dbReference type="Proteomes" id="UP000441585">
    <property type="component" value="Unassembled WGS sequence"/>
</dbReference>
<organism evidence="5 6">
    <name type="scientific">Metabacillus idriensis</name>
    <dbReference type="NCBI Taxonomy" id="324768"/>
    <lineage>
        <taxon>Bacteria</taxon>
        <taxon>Bacillati</taxon>
        <taxon>Bacillota</taxon>
        <taxon>Bacilli</taxon>
        <taxon>Bacillales</taxon>
        <taxon>Bacillaceae</taxon>
        <taxon>Metabacillus</taxon>
    </lineage>
</organism>
<keyword evidence="2 4" id="KW-0479">Metal-binding</keyword>
<dbReference type="PIRSF" id="PIRSF004761">
    <property type="entry name" value="Hydrgn_mat_HypA"/>
    <property type="match status" value="1"/>
</dbReference>
<dbReference type="GO" id="GO:0051604">
    <property type="term" value="P:protein maturation"/>
    <property type="evidence" value="ECO:0007669"/>
    <property type="project" value="InterPro"/>
</dbReference>
<dbReference type="InterPro" id="IPR000688">
    <property type="entry name" value="HypA/HybF"/>
</dbReference>
<comment type="function">
    <text evidence="4">Involved in the maturation of [NiFe] hydrogenases. Required for nickel insertion into the metal center of the hydrogenase.</text>
</comment>
<comment type="similarity">
    <text evidence="4">Belongs to the HypA/HybF family.</text>
</comment>
<feature type="binding site" evidence="4">
    <location>
        <position position="80"/>
    </location>
    <ligand>
        <name>Zn(2+)</name>
        <dbReference type="ChEBI" id="CHEBI:29105"/>
    </ligand>
</feature>
<evidence type="ECO:0000256" key="1">
    <source>
        <dbReference type="ARBA" id="ARBA00022596"/>
    </source>
</evidence>
<comment type="caution">
    <text evidence="5">The sequence shown here is derived from an EMBL/GenBank/DDBJ whole genome shotgun (WGS) entry which is preliminary data.</text>
</comment>
<dbReference type="GO" id="GO:0016151">
    <property type="term" value="F:nickel cation binding"/>
    <property type="evidence" value="ECO:0007669"/>
    <property type="project" value="UniProtKB-UniRule"/>
</dbReference>
<reference evidence="5 6" key="1">
    <citation type="submission" date="2019-11" db="EMBL/GenBank/DDBJ databases">
        <title>Bacillus idriensis genome.</title>
        <authorList>
            <person name="Konopka E.N."/>
            <person name="Newman J.D."/>
        </authorList>
    </citation>
    <scope>NUCLEOTIDE SEQUENCE [LARGE SCALE GENOMIC DNA]</scope>
    <source>
        <strain evidence="5 6">DSM 19097</strain>
    </source>
</reference>
<name>A0A6I2M4C5_9BACI</name>
<feature type="binding site" evidence="4">
    <location>
        <position position="96"/>
    </location>
    <ligand>
        <name>Zn(2+)</name>
        <dbReference type="ChEBI" id="CHEBI:29105"/>
    </ligand>
</feature>
<dbReference type="PANTHER" id="PTHR34535">
    <property type="entry name" value="HYDROGENASE MATURATION FACTOR HYPA"/>
    <property type="match status" value="1"/>
</dbReference>
<evidence type="ECO:0000313" key="5">
    <source>
        <dbReference type="EMBL" id="MRX52948.1"/>
    </source>
</evidence>
<keyword evidence="1 4" id="KW-0533">Nickel</keyword>
<gene>
    <name evidence="4" type="primary">hypA</name>
    <name evidence="5" type="ORF">GJU41_03105</name>
</gene>
<dbReference type="AlphaFoldDB" id="A0A6I2M4C5"/>
<dbReference type="HAMAP" id="MF_00213">
    <property type="entry name" value="HypA_HybF"/>
    <property type="match status" value="1"/>
</dbReference>
<keyword evidence="3 4" id="KW-0862">Zinc</keyword>
<proteinExistence type="inferred from homology"/>
<feature type="binding site" evidence="4">
    <location>
        <position position="93"/>
    </location>
    <ligand>
        <name>Zn(2+)</name>
        <dbReference type="ChEBI" id="CHEBI:29105"/>
    </ligand>
</feature>